<dbReference type="PANTHER" id="PTHR33516">
    <property type="entry name" value="LEXA REPRESSOR"/>
    <property type="match status" value="1"/>
</dbReference>
<dbReference type="Proteomes" id="UP000199664">
    <property type="component" value="Unassembled WGS sequence"/>
</dbReference>
<dbReference type="Pfam" id="PF00717">
    <property type="entry name" value="Peptidase_S24"/>
    <property type="match status" value="1"/>
</dbReference>
<dbReference type="STRING" id="1036779.SAMN04515666_108173"/>
<dbReference type="InterPro" id="IPR036286">
    <property type="entry name" value="LexA/Signal_pep-like_sf"/>
</dbReference>
<feature type="domain" description="Peptidase S24/S26A/S26B/S26C" evidence="1">
    <location>
        <begin position="45"/>
        <end position="157"/>
    </location>
</feature>
<keyword evidence="3" id="KW-1185">Reference proteome</keyword>
<dbReference type="InterPro" id="IPR015927">
    <property type="entry name" value="Peptidase_S24_S26A/B/C"/>
</dbReference>
<name>A0A1H7WHM8_9HYPH</name>
<sequence length="166" mass="18257">MSTAAAGIVPILRQQRRPRRRKPSRPMQARAITFGPLMLLTMFTNRVCAGFPSPADDYIDAPIDLSRELIKNAPATFIMTVVGDSAIDLGIFDGSIITVDRSLAPRDGDPVVVDVNGERSVKVFRIEAGRSCLAFGNHRYPKFDPGSDPEIAIFGVITNAVRRFRK</sequence>
<protein>
    <submittedName>
        <fullName evidence="2">SOS response UmuD protein. Serine peptidase. MEROPS family S24</fullName>
    </submittedName>
</protein>
<evidence type="ECO:0000259" key="1">
    <source>
        <dbReference type="Pfam" id="PF00717"/>
    </source>
</evidence>
<dbReference type="Gene3D" id="2.10.109.10">
    <property type="entry name" value="Umud Fragment, subunit A"/>
    <property type="match status" value="1"/>
</dbReference>
<dbReference type="AlphaFoldDB" id="A0A1H7WHM8"/>
<dbReference type="InterPro" id="IPR050077">
    <property type="entry name" value="LexA_repressor"/>
</dbReference>
<organism evidence="2 3">
    <name type="scientific">Bosea lupini</name>
    <dbReference type="NCBI Taxonomy" id="1036779"/>
    <lineage>
        <taxon>Bacteria</taxon>
        <taxon>Pseudomonadati</taxon>
        <taxon>Pseudomonadota</taxon>
        <taxon>Alphaproteobacteria</taxon>
        <taxon>Hyphomicrobiales</taxon>
        <taxon>Boseaceae</taxon>
        <taxon>Bosea</taxon>
    </lineage>
</organism>
<evidence type="ECO:0000313" key="2">
    <source>
        <dbReference type="EMBL" id="SEM20844.1"/>
    </source>
</evidence>
<dbReference type="PANTHER" id="PTHR33516:SF2">
    <property type="entry name" value="LEXA REPRESSOR-RELATED"/>
    <property type="match status" value="1"/>
</dbReference>
<dbReference type="SUPFAM" id="SSF51306">
    <property type="entry name" value="LexA/Signal peptidase"/>
    <property type="match status" value="1"/>
</dbReference>
<reference evidence="3" key="1">
    <citation type="submission" date="2016-10" db="EMBL/GenBank/DDBJ databases">
        <authorList>
            <person name="Varghese N."/>
            <person name="Submissions S."/>
        </authorList>
    </citation>
    <scope>NUCLEOTIDE SEQUENCE [LARGE SCALE GENOMIC DNA]</scope>
    <source>
        <strain evidence="3">LMG 26383,CCUG 61248,R- 45681</strain>
    </source>
</reference>
<evidence type="ECO:0000313" key="3">
    <source>
        <dbReference type="Proteomes" id="UP000199664"/>
    </source>
</evidence>
<gene>
    <name evidence="2" type="ORF">SAMN04515666_108173</name>
</gene>
<dbReference type="RefSeq" id="WP_244543969.1">
    <property type="nucleotide sequence ID" value="NZ_FOAN01000008.1"/>
</dbReference>
<accession>A0A1H7WHM8</accession>
<proteinExistence type="predicted"/>
<dbReference type="EMBL" id="FOAN01000008">
    <property type="protein sequence ID" value="SEM20844.1"/>
    <property type="molecule type" value="Genomic_DNA"/>
</dbReference>
<dbReference type="InterPro" id="IPR039418">
    <property type="entry name" value="LexA-like"/>
</dbReference>
<dbReference type="CDD" id="cd06529">
    <property type="entry name" value="S24_LexA-like"/>
    <property type="match status" value="1"/>
</dbReference>